<dbReference type="GO" id="GO:0016197">
    <property type="term" value="P:endosomal transport"/>
    <property type="evidence" value="ECO:0007669"/>
    <property type="project" value="TreeGrafter"/>
</dbReference>
<dbReference type="PANTHER" id="PTHR11216">
    <property type="entry name" value="EH DOMAIN"/>
    <property type="match status" value="1"/>
</dbReference>
<evidence type="ECO:0000259" key="4">
    <source>
        <dbReference type="PROSITE" id="PS50222"/>
    </source>
</evidence>
<feature type="domain" description="EF-hand" evidence="4">
    <location>
        <begin position="429"/>
        <end position="464"/>
    </location>
</feature>
<dbReference type="InterPro" id="IPR018247">
    <property type="entry name" value="EF_Hand_1_Ca_BS"/>
</dbReference>
<feature type="compositionally biased region" description="Basic and acidic residues" evidence="2">
    <location>
        <begin position="565"/>
        <end position="581"/>
    </location>
</feature>
<feature type="region of interest" description="Disordered" evidence="2">
    <location>
        <begin position="187"/>
        <end position="235"/>
    </location>
</feature>
<evidence type="ECO:0000256" key="2">
    <source>
        <dbReference type="SAM" id="MobiDB-lite"/>
    </source>
</evidence>
<feature type="compositionally biased region" description="Basic and acidic residues" evidence="2">
    <location>
        <begin position="596"/>
        <end position="606"/>
    </location>
</feature>
<dbReference type="GO" id="GO:0005886">
    <property type="term" value="C:plasma membrane"/>
    <property type="evidence" value="ECO:0007669"/>
    <property type="project" value="TreeGrafter"/>
</dbReference>
<dbReference type="InterPro" id="IPR002048">
    <property type="entry name" value="EF_hand_dom"/>
</dbReference>
<keyword evidence="6" id="KW-1185">Reference proteome</keyword>
<dbReference type="PROSITE" id="PS00018">
    <property type="entry name" value="EF_HAND_1"/>
    <property type="match status" value="1"/>
</dbReference>
<evidence type="ECO:0000256" key="1">
    <source>
        <dbReference type="ARBA" id="ARBA00022837"/>
    </source>
</evidence>
<evidence type="ECO:0008006" key="7">
    <source>
        <dbReference type="Google" id="ProtNLM"/>
    </source>
</evidence>
<feature type="compositionally biased region" description="Low complexity" evidence="2">
    <location>
        <begin position="505"/>
        <end position="514"/>
    </location>
</feature>
<dbReference type="Gene3D" id="1.10.238.10">
    <property type="entry name" value="EF-hand"/>
    <property type="match status" value="2"/>
</dbReference>
<dbReference type="CDD" id="cd00052">
    <property type="entry name" value="EH"/>
    <property type="match status" value="2"/>
</dbReference>
<feature type="compositionally biased region" description="Polar residues" evidence="2">
    <location>
        <begin position="188"/>
        <end position="208"/>
    </location>
</feature>
<dbReference type="Proteomes" id="UP001186944">
    <property type="component" value="Unassembled WGS sequence"/>
</dbReference>
<dbReference type="GO" id="GO:0005737">
    <property type="term" value="C:cytoplasm"/>
    <property type="evidence" value="ECO:0007669"/>
    <property type="project" value="TreeGrafter"/>
</dbReference>
<feature type="compositionally biased region" description="Polar residues" evidence="2">
    <location>
        <begin position="524"/>
        <end position="533"/>
    </location>
</feature>
<dbReference type="EMBL" id="VSWD01000007">
    <property type="protein sequence ID" value="KAK3098749.1"/>
    <property type="molecule type" value="Genomic_DNA"/>
</dbReference>
<dbReference type="AlphaFoldDB" id="A0AA88YKQ0"/>
<dbReference type="SMART" id="SM00027">
    <property type="entry name" value="EH"/>
    <property type="match status" value="2"/>
</dbReference>
<dbReference type="SMART" id="SM00054">
    <property type="entry name" value="EFh"/>
    <property type="match status" value="1"/>
</dbReference>
<proteinExistence type="predicted"/>
<dbReference type="SUPFAM" id="SSF47473">
    <property type="entry name" value="EF-hand"/>
    <property type="match status" value="2"/>
</dbReference>
<dbReference type="PANTHER" id="PTHR11216:SF174">
    <property type="entry name" value="GH06923P"/>
    <property type="match status" value="1"/>
</dbReference>
<feature type="compositionally biased region" description="Low complexity" evidence="2">
    <location>
        <begin position="209"/>
        <end position="220"/>
    </location>
</feature>
<dbReference type="InterPro" id="IPR000261">
    <property type="entry name" value="EH_dom"/>
</dbReference>
<dbReference type="PROSITE" id="PS50222">
    <property type="entry name" value="EF_HAND_2"/>
    <property type="match status" value="1"/>
</dbReference>
<organism evidence="5 6">
    <name type="scientific">Pinctada imbricata</name>
    <name type="common">Atlantic pearl-oyster</name>
    <name type="synonym">Pinctada martensii</name>
    <dbReference type="NCBI Taxonomy" id="66713"/>
    <lineage>
        <taxon>Eukaryota</taxon>
        <taxon>Metazoa</taxon>
        <taxon>Spiralia</taxon>
        <taxon>Lophotrochozoa</taxon>
        <taxon>Mollusca</taxon>
        <taxon>Bivalvia</taxon>
        <taxon>Autobranchia</taxon>
        <taxon>Pteriomorphia</taxon>
        <taxon>Pterioida</taxon>
        <taxon>Pterioidea</taxon>
        <taxon>Pteriidae</taxon>
        <taxon>Pinctada</taxon>
    </lineage>
</organism>
<protein>
    <recommendedName>
        <fullName evidence="7">RalBP1-associated Eps domain-containing protein 1</fullName>
    </recommendedName>
</protein>
<dbReference type="InterPro" id="IPR011992">
    <property type="entry name" value="EF-hand-dom_pair"/>
</dbReference>
<evidence type="ECO:0000313" key="5">
    <source>
        <dbReference type="EMBL" id="KAK3098749.1"/>
    </source>
</evidence>
<feature type="region of interest" description="Disordered" evidence="2">
    <location>
        <begin position="358"/>
        <end position="382"/>
    </location>
</feature>
<feature type="domain" description="EH" evidence="3">
    <location>
        <begin position="396"/>
        <end position="485"/>
    </location>
</feature>
<evidence type="ECO:0000259" key="3">
    <source>
        <dbReference type="PROSITE" id="PS50031"/>
    </source>
</evidence>
<feature type="region of interest" description="Disordered" evidence="2">
    <location>
        <begin position="565"/>
        <end position="614"/>
    </location>
</feature>
<keyword evidence="1" id="KW-0106">Calcium</keyword>
<feature type="region of interest" description="Disordered" evidence="2">
    <location>
        <begin position="126"/>
        <end position="168"/>
    </location>
</feature>
<dbReference type="Pfam" id="PF12763">
    <property type="entry name" value="EH"/>
    <property type="match status" value="2"/>
</dbReference>
<feature type="domain" description="EH" evidence="3">
    <location>
        <begin position="10"/>
        <end position="96"/>
    </location>
</feature>
<feature type="region of interest" description="Disordered" evidence="2">
    <location>
        <begin position="497"/>
        <end position="534"/>
    </location>
</feature>
<sequence length="859" mass="92502">MEALKLTTQEQICYGELFQSCDSDGSGKVSGLRASELFLTSGLSQDVLLQISELCGAKRLGHFGRSQFYIALKLIAAVQCGLPPKLESINAGMDIPLPKFTKTNDQDKIGQQNSVPVKDLIERQGQPVPVYPPQQPLATSQHQPRGQLPPPPATKKSHGRSSSGQFRGLVDRDGSAAAAAQPNLAIVQPQSHNAQQNVVQEDTVSNAKSPQQFSPTAQSPPSSPPTMIPSTNTVQSGSTIPAVAANQIQAAAGTAPAIKPVANQVPGGVASSASQGPGSHIVNQNAFQAGMQNAMTGGAQGTVIPERGHNSVVITSGHVPSMTSSTHSHSHPGNHYDSLNSTHEAGWASFEDDESHGLLGTGPKKTYHLEPPGFDSSSISSDPESVDDVWAINDEQRDYYTKQFQTMQPDLNGTITGAVAKEFFEKSKLPVQELSKIWQLSDLNRDGALSLEEFCIAMHLVVLRRNEIELPERLPFALMPYTAFANEEPFAADLPQGSTLKRVTPPASSPQAAAGQWVPEPPIQEQSSDTASDVASPVIKPVNFGFQKPDPESGIAHPIAVRVSPESHVHKQKDGHERGRAFSEPAPHVVSPSDTPVEHIKQRTESVPDSNVQNDADSLLVEPKRLIQNQSPVQPSMLQGRPRPVAAKKNAVPGISTGILLPAPASQVDGGNVGDQEPPLPPPRPGQVHGRSMSVDLKGLSTPPAVPPRASPKDSPALRKADGTQSAINSEKGDKFKKFETIQSQEQLDLISMSDESTEKSTRRSLSLDYNKVESSQGVTFDIPEEEEMGGGEKGKLQSQMMRQASRDKKDLQMAIRTHKERNSMLERLSSELNQELQEVMEQRIALEIQLEHLKPFSS</sequence>
<reference evidence="5" key="1">
    <citation type="submission" date="2019-08" db="EMBL/GenBank/DDBJ databases">
        <title>The improved chromosome-level genome for the pearl oyster Pinctada fucata martensii using PacBio sequencing and Hi-C.</title>
        <authorList>
            <person name="Zheng Z."/>
        </authorList>
    </citation>
    <scope>NUCLEOTIDE SEQUENCE</scope>
    <source>
        <strain evidence="5">ZZ-2019</strain>
        <tissue evidence="5">Adductor muscle</tissue>
    </source>
</reference>
<accession>A0AA88YKQ0</accession>
<feature type="region of interest" description="Disordered" evidence="2">
    <location>
        <begin position="777"/>
        <end position="810"/>
    </location>
</feature>
<name>A0AA88YKQ0_PINIB</name>
<evidence type="ECO:0000313" key="6">
    <source>
        <dbReference type="Proteomes" id="UP001186944"/>
    </source>
</evidence>
<comment type="caution">
    <text evidence="5">The sequence shown here is derived from an EMBL/GenBank/DDBJ whole genome shotgun (WGS) entry which is preliminary data.</text>
</comment>
<gene>
    <name evidence="5" type="ORF">FSP39_022716</name>
</gene>
<dbReference type="GO" id="GO:0005509">
    <property type="term" value="F:calcium ion binding"/>
    <property type="evidence" value="ECO:0007669"/>
    <property type="project" value="InterPro"/>
</dbReference>
<dbReference type="GO" id="GO:0006897">
    <property type="term" value="P:endocytosis"/>
    <property type="evidence" value="ECO:0007669"/>
    <property type="project" value="TreeGrafter"/>
</dbReference>
<feature type="region of interest" description="Disordered" evidence="2">
    <location>
        <begin position="661"/>
        <end position="738"/>
    </location>
</feature>
<dbReference type="PROSITE" id="PS50031">
    <property type="entry name" value="EH"/>
    <property type="match status" value="2"/>
</dbReference>